<evidence type="ECO:0000313" key="4">
    <source>
        <dbReference type="EMBL" id="MFC0469814.1"/>
    </source>
</evidence>
<keyword evidence="3" id="KW-0732">Signal</keyword>
<accession>A0ABV6K974</accession>
<comment type="caution">
    <text evidence="4">The sequence shown here is derived from an EMBL/GenBank/DDBJ whole genome shotgun (WGS) entry which is preliminary data.</text>
</comment>
<evidence type="ECO:0000256" key="3">
    <source>
        <dbReference type="ARBA" id="ARBA00022729"/>
    </source>
</evidence>
<sequence>MKNMTKVLVGAVVAAILAVGCGGEETTSEDSDAERFELRWATSTGYSPQSPISGPANYISGKVSEFEEDFPHVDLNIDIQSSNIDEAMSRLIEQANTGRAPDVAAIDGYLFQRYIEYLQPLDDLMEEYGIEADDFLPFAQDVITGPDGKVYGLYMGTDTRVLFYNTEVVSEPPTTWEEAMQISLEIQEDGYNGLIFPGGRGEGASITTLWPLFWAQGGELVDEDGTPVFGEGENREKMLNVLSTIEEAVTIGAAPQRLAGYGAEGDLNQEIATGSTAMFLGGNWQEAFLKETLGEEEFAKWDVAPLPQLEEGLGGTAAGGWTWGIFTEDEEKKRAAFDLIARLFITEQAMGEFQSVQGGLPTRSSVYDSEYYEGTRFSSLFREYLEDANVRPSSPHYNTISIQMQIALSDVISGNKSAEEALDDAWKVVNNE</sequence>
<dbReference type="EMBL" id="JBHLUX010000013">
    <property type="protein sequence ID" value="MFC0469814.1"/>
    <property type="molecule type" value="Genomic_DNA"/>
</dbReference>
<keyword evidence="5" id="KW-1185">Reference proteome</keyword>
<dbReference type="Gene3D" id="3.40.190.10">
    <property type="entry name" value="Periplasmic binding protein-like II"/>
    <property type="match status" value="2"/>
</dbReference>
<protein>
    <submittedName>
        <fullName evidence="4">Extracellular solute-binding protein</fullName>
    </submittedName>
</protein>
<evidence type="ECO:0000256" key="2">
    <source>
        <dbReference type="ARBA" id="ARBA00022448"/>
    </source>
</evidence>
<dbReference type="Proteomes" id="UP001589838">
    <property type="component" value="Unassembled WGS sequence"/>
</dbReference>
<evidence type="ECO:0000313" key="5">
    <source>
        <dbReference type="Proteomes" id="UP001589838"/>
    </source>
</evidence>
<name>A0ABV6K974_9BACI</name>
<dbReference type="PANTHER" id="PTHR30061">
    <property type="entry name" value="MALTOSE-BINDING PERIPLASMIC PROTEIN"/>
    <property type="match status" value="1"/>
</dbReference>
<dbReference type="InterPro" id="IPR006059">
    <property type="entry name" value="SBP"/>
</dbReference>
<gene>
    <name evidence="4" type="ORF">ACFFHM_04515</name>
</gene>
<reference evidence="4 5" key="1">
    <citation type="submission" date="2024-09" db="EMBL/GenBank/DDBJ databases">
        <authorList>
            <person name="Sun Q."/>
            <person name="Mori K."/>
        </authorList>
    </citation>
    <scope>NUCLEOTIDE SEQUENCE [LARGE SCALE GENOMIC DNA]</scope>
    <source>
        <strain evidence="4 5">NCAIM B.02610</strain>
    </source>
</reference>
<keyword evidence="2" id="KW-0813">Transport</keyword>
<dbReference type="Pfam" id="PF13416">
    <property type="entry name" value="SBP_bac_8"/>
    <property type="match status" value="1"/>
</dbReference>
<dbReference type="PROSITE" id="PS51257">
    <property type="entry name" value="PROKAR_LIPOPROTEIN"/>
    <property type="match status" value="1"/>
</dbReference>
<evidence type="ECO:0000256" key="1">
    <source>
        <dbReference type="ARBA" id="ARBA00008520"/>
    </source>
</evidence>
<dbReference type="SUPFAM" id="SSF53850">
    <property type="entry name" value="Periplasmic binding protein-like II"/>
    <property type="match status" value="1"/>
</dbReference>
<organism evidence="4 5">
    <name type="scientific">Halalkalibacter kiskunsagensis</name>
    <dbReference type="NCBI Taxonomy" id="1548599"/>
    <lineage>
        <taxon>Bacteria</taxon>
        <taxon>Bacillati</taxon>
        <taxon>Bacillota</taxon>
        <taxon>Bacilli</taxon>
        <taxon>Bacillales</taxon>
        <taxon>Bacillaceae</taxon>
        <taxon>Halalkalibacter</taxon>
    </lineage>
</organism>
<dbReference type="RefSeq" id="WP_335962048.1">
    <property type="nucleotide sequence ID" value="NZ_JAXBLX010000023.1"/>
</dbReference>
<proteinExistence type="inferred from homology"/>
<dbReference type="PANTHER" id="PTHR30061:SF50">
    <property type="entry name" value="MALTOSE_MALTODEXTRIN-BINDING PERIPLASMIC PROTEIN"/>
    <property type="match status" value="1"/>
</dbReference>
<comment type="similarity">
    <text evidence="1">Belongs to the bacterial solute-binding protein 1 family.</text>
</comment>